<keyword evidence="3" id="KW-1185">Reference proteome</keyword>
<evidence type="ECO:0000313" key="2">
    <source>
        <dbReference type="EMBL" id="KAB7497408.1"/>
    </source>
</evidence>
<dbReference type="Proteomes" id="UP000326759">
    <property type="component" value="Unassembled WGS sequence"/>
</dbReference>
<evidence type="ECO:0000256" key="1">
    <source>
        <dbReference type="SAM" id="MobiDB-lite"/>
    </source>
</evidence>
<feature type="region of interest" description="Disordered" evidence="1">
    <location>
        <begin position="484"/>
        <end position="566"/>
    </location>
</feature>
<gene>
    <name evidence="2" type="primary">cep78</name>
    <name evidence="2" type="ORF">Anas_10595</name>
</gene>
<protein>
    <submittedName>
        <fullName evidence="2">Centrosomal protein</fullName>
    </submittedName>
</protein>
<feature type="region of interest" description="Disordered" evidence="1">
    <location>
        <begin position="669"/>
        <end position="697"/>
    </location>
</feature>
<organism evidence="2 3">
    <name type="scientific">Armadillidium nasatum</name>
    <dbReference type="NCBI Taxonomy" id="96803"/>
    <lineage>
        <taxon>Eukaryota</taxon>
        <taxon>Metazoa</taxon>
        <taxon>Ecdysozoa</taxon>
        <taxon>Arthropoda</taxon>
        <taxon>Crustacea</taxon>
        <taxon>Multicrustacea</taxon>
        <taxon>Malacostraca</taxon>
        <taxon>Eumalacostraca</taxon>
        <taxon>Peracarida</taxon>
        <taxon>Isopoda</taxon>
        <taxon>Oniscidea</taxon>
        <taxon>Crinocheta</taxon>
        <taxon>Armadillidiidae</taxon>
        <taxon>Armadillidium</taxon>
    </lineage>
</organism>
<dbReference type="PANTHER" id="PTHR24110">
    <property type="entry name" value="CENTROSOMAL PROTEIN OF 78 KDA"/>
    <property type="match status" value="1"/>
</dbReference>
<evidence type="ECO:0000313" key="3">
    <source>
        <dbReference type="Proteomes" id="UP000326759"/>
    </source>
</evidence>
<dbReference type="OrthoDB" id="78308at2759"/>
<dbReference type="SUPFAM" id="SSF52047">
    <property type="entry name" value="RNI-like"/>
    <property type="match status" value="1"/>
</dbReference>
<name>A0A5N5SU15_9CRUS</name>
<feature type="compositionally biased region" description="Low complexity" evidence="1">
    <location>
        <begin position="775"/>
        <end position="797"/>
    </location>
</feature>
<dbReference type="EMBL" id="SEYY01020310">
    <property type="protein sequence ID" value="KAB7497408.1"/>
    <property type="molecule type" value="Genomic_DNA"/>
</dbReference>
<dbReference type="AlphaFoldDB" id="A0A5N5SU15"/>
<dbReference type="InterPro" id="IPR032675">
    <property type="entry name" value="LRR_dom_sf"/>
</dbReference>
<feature type="compositionally biased region" description="Low complexity" evidence="1">
    <location>
        <begin position="530"/>
        <end position="539"/>
    </location>
</feature>
<feature type="compositionally biased region" description="Low complexity" evidence="1">
    <location>
        <begin position="614"/>
        <end position="632"/>
    </location>
</feature>
<sequence length="797" mass="90279">MSFGDRLGDQYKLSCEIYGIYPDLKLWRQFRSGEVSLNISDLKIKDLEVLCHALSQPLTPVTIEIKSSFNSEDSRKSSGHGKEIRKLLQSLSETLKVSRTLFTLKFVNIFVPAAPLTSFSQHQSLNRTSLLWKHTLRSQHPDKEKVSGLTHIVLNNNPLIGDDGLKMLATTLADDLWLKGIELENCGISSASVDIILKLLKQNKCLECLSLQNNPFFDRESLLKVEEQLCKESSYKPPSVKSHYSFKTNLLKEKTSTIENRKTFRKIDLEETLRLRADVPEELKKIRPGIPWRIEGRIIERNERLPVGTLSSILGEINKPKQKETLKKNSEGINLGISIQNIRNVIKFYKSKCKSESKKRLGAERRMKHLQKKLESYKELYSNSYVVDEETFSHIEQCFYNFYKFLDKLKSVGIQGNELNCKTAYHAAATTVDILTYLHLTLLHCLLSAPDYYGIFGHYSVFVDVDEELTEVSLDMSSISGTKQKRLGKINSKKQSNSSSETHKSPRQVRKPKEKVHINKSEHRHKNLSKSKLSASSKSGTEESQLNVKRQDENFQKDSDEKSNYKDNSYSYEFEASENESSNSTEVNSHVIEAAGKDSSSRSVSRSSSHKSSKQGNSYSQTNTTSSRNSSSKTVHESIDEPVSSHSDVKSIDKNKGREHYNYDYLQESHSSQHHTDSNSIHSNKESKNGNNGRISSSANISVVNSTKKFNFSDHNQASNLEEPLRLSNIEFASELKEAFHMVTDDDKINMNSDSLVKRNTTTIHMNDGSKPKMSNSSYSEENISSESGSSNSLKKS</sequence>
<reference evidence="2 3" key="1">
    <citation type="journal article" date="2019" name="PLoS Biol.">
        <title>Sex chromosomes control vertical transmission of feminizing Wolbachia symbionts in an isopod.</title>
        <authorList>
            <person name="Becking T."/>
            <person name="Chebbi M.A."/>
            <person name="Giraud I."/>
            <person name="Moumen B."/>
            <person name="Laverre T."/>
            <person name="Caubet Y."/>
            <person name="Peccoud J."/>
            <person name="Gilbert C."/>
            <person name="Cordaux R."/>
        </authorList>
    </citation>
    <scope>NUCLEOTIDE SEQUENCE [LARGE SCALE GENOMIC DNA]</scope>
    <source>
        <strain evidence="2">ANa2</strain>
        <tissue evidence="2">Whole body excluding digestive tract and cuticle</tissue>
    </source>
</reference>
<feature type="region of interest" description="Disordered" evidence="1">
    <location>
        <begin position="760"/>
        <end position="797"/>
    </location>
</feature>
<dbReference type="Gene3D" id="3.80.10.10">
    <property type="entry name" value="Ribonuclease Inhibitor"/>
    <property type="match status" value="1"/>
</dbReference>
<feature type="compositionally biased region" description="Basic and acidic residues" evidence="1">
    <location>
        <begin position="549"/>
        <end position="565"/>
    </location>
</feature>
<feature type="compositionally biased region" description="Basic and acidic residues" evidence="1">
    <location>
        <begin position="647"/>
        <end position="656"/>
    </location>
</feature>
<comment type="caution">
    <text evidence="2">The sequence shown here is derived from an EMBL/GenBank/DDBJ whole genome shotgun (WGS) entry which is preliminary data.</text>
</comment>
<proteinExistence type="predicted"/>
<dbReference type="PANTHER" id="PTHR24110:SF3">
    <property type="entry name" value="CENTROSOMAL PROTEIN OF 78 KDA"/>
    <property type="match status" value="1"/>
</dbReference>
<feature type="region of interest" description="Disordered" evidence="1">
    <location>
        <begin position="594"/>
        <end position="656"/>
    </location>
</feature>
<accession>A0A5N5SU15</accession>
<feature type="compositionally biased region" description="Basic residues" evidence="1">
    <location>
        <begin position="505"/>
        <end position="514"/>
    </location>
</feature>